<dbReference type="PROSITE" id="PS51819">
    <property type="entry name" value="VOC"/>
    <property type="match status" value="1"/>
</dbReference>
<gene>
    <name evidence="2" type="ORF">GFB49_20340</name>
</gene>
<organism evidence="2 3">
    <name type="scientific">Tritonibacter litoralis</name>
    <dbReference type="NCBI Taxonomy" id="2662264"/>
    <lineage>
        <taxon>Bacteria</taxon>
        <taxon>Pseudomonadati</taxon>
        <taxon>Pseudomonadota</taxon>
        <taxon>Alphaproteobacteria</taxon>
        <taxon>Rhodobacterales</taxon>
        <taxon>Paracoccaceae</taxon>
        <taxon>Tritonibacter</taxon>
    </lineage>
</organism>
<proteinExistence type="predicted"/>
<dbReference type="Proteomes" id="UP000444174">
    <property type="component" value="Unassembled WGS sequence"/>
</dbReference>
<name>A0A843YQF5_9RHOB</name>
<dbReference type="RefSeq" id="WP_153218056.1">
    <property type="nucleotide sequence ID" value="NZ_WIBF01000026.1"/>
</dbReference>
<comment type="caution">
    <text evidence="2">The sequence shown here is derived from an EMBL/GenBank/DDBJ whole genome shotgun (WGS) entry which is preliminary data.</text>
</comment>
<dbReference type="CDD" id="cd07253">
    <property type="entry name" value="GLOD5"/>
    <property type="match status" value="1"/>
</dbReference>
<dbReference type="InterPro" id="IPR029068">
    <property type="entry name" value="Glyas_Bleomycin-R_OHBP_Dase"/>
</dbReference>
<dbReference type="Gene3D" id="3.10.180.10">
    <property type="entry name" value="2,3-Dihydroxybiphenyl 1,2-Dioxygenase, domain 1"/>
    <property type="match status" value="1"/>
</dbReference>
<evidence type="ECO:0000313" key="2">
    <source>
        <dbReference type="EMBL" id="MQQ10807.1"/>
    </source>
</evidence>
<dbReference type="InterPro" id="IPR004360">
    <property type="entry name" value="Glyas_Fos-R_dOase_dom"/>
</dbReference>
<evidence type="ECO:0000313" key="3">
    <source>
        <dbReference type="Proteomes" id="UP000444174"/>
    </source>
</evidence>
<keyword evidence="3" id="KW-1185">Reference proteome</keyword>
<dbReference type="PANTHER" id="PTHR21366:SF14">
    <property type="entry name" value="GLYOXALASE DOMAIN-CONTAINING PROTEIN 5"/>
    <property type="match status" value="1"/>
</dbReference>
<sequence>MQIDRVDHFVLTVASIDATCDFYSKVLGMEVTEFAGGRKALSFGAQKINLHQHGNEFEPKSLTPTPGSGDFCLVSAVPIAEVVTHLENCGVEIEEGIVPRTGATGPIKSVYLRDPDQNLVEISEYT</sequence>
<accession>A0A843YQF5</accession>
<reference evidence="2 3" key="1">
    <citation type="submission" date="2019-10" db="EMBL/GenBank/DDBJ databases">
        <title>Epibacterium sp. nov., isolated from seawater.</title>
        <authorList>
            <person name="Zhang X."/>
            <person name="Li N."/>
        </authorList>
    </citation>
    <scope>NUCLEOTIDE SEQUENCE [LARGE SCALE GENOMIC DNA]</scope>
    <source>
        <strain evidence="2 3">SM1979</strain>
    </source>
</reference>
<dbReference type="Pfam" id="PF00903">
    <property type="entry name" value="Glyoxalase"/>
    <property type="match status" value="1"/>
</dbReference>
<dbReference type="AlphaFoldDB" id="A0A843YQF5"/>
<dbReference type="InterPro" id="IPR050383">
    <property type="entry name" value="GlyoxalaseI/FosfomycinResist"/>
</dbReference>
<evidence type="ECO:0000259" key="1">
    <source>
        <dbReference type="PROSITE" id="PS51819"/>
    </source>
</evidence>
<protein>
    <submittedName>
        <fullName evidence="2">VOC family protein</fullName>
    </submittedName>
</protein>
<dbReference type="SUPFAM" id="SSF54593">
    <property type="entry name" value="Glyoxalase/Bleomycin resistance protein/Dihydroxybiphenyl dioxygenase"/>
    <property type="match status" value="1"/>
</dbReference>
<feature type="domain" description="VOC" evidence="1">
    <location>
        <begin position="5"/>
        <end position="125"/>
    </location>
</feature>
<dbReference type="EMBL" id="WIBF01000026">
    <property type="protein sequence ID" value="MQQ10807.1"/>
    <property type="molecule type" value="Genomic_DNA"/>
</dbReference>
<dbReference type="InterPro" id="IPR037523">
    <property type="entry name" value="VOC_core"/>
</dbReference>
<dbReference type="PANTHER" id="PTHR21366">
    <property type="entry name" value="GLYOXALASE FAMILY PROTEIN"/>
    <property type="match status" value="1"/>
</dbReference>